<dbReference type="EMBL" id="JADJNC010000064">
    <property type="protein sequence ID" value="MBK7425201.1"/>
    <property type="molecule type" value="Genomic_DNA"/>
</dbReference>
<feature type="domain" description="PepSY" evidence="1">
    <location>
        <begin position="50"/>
        <end position="105"/>
    </location>
</feature>
<name>A0A9D7FNV8_9RHOO</name>
<organism evidence="2 3">
    <name type="scientific">Candidatus Propionivibrio dominans</name>
    <dbReference type="NCBI Taxonomy" id="2954373"/>
    <lineage>
        <taxon>Bacteria</taxon>
        <taxon>Pseudomonadati</taxon>
        <taxon>Pseudomonadota</taxon>
        <taxon>Betaproteobacteria</taxon>
        <taxon>Rhodocyclales</taxon>
        <taxon>Rhodocyclaceae</taxon>
        <taxon>Propionivibrio</taxon>
    </lineage>
</organism>
<dbReference type="InterPro" id="IPR025711">
    <property type="entry name" value="PepSY"/>
</dbReference>
<evidence type="ECO:0000259" key="1">
    <source>
        <dbReference type="Pfam" id="PF03413"/>
    </source>
</evidence>
<sequence length="116" mass="13012">MRSGGKRTGGWLIGLILAFALALPSSADEQRDNRRDHDRARLALEAGEILPLKTVLEMIARDTPGQVMEVELERKGERWVYEIKLLRAGGSLVKLKVDARDGTIIPRREYGTTTNR</sequence>
<comment type="caution">
    <text evidence="2">The sequence shown here is derived from an EMBL/GenBank/DDBJ whole genome shotgun (WGS) entry which is preliminary data.</text>
</comment>
<accession>A0A9D7FNV8</accession>
<dbReference type="Pfam" id="PF03413">
    <property type="entry name" value="PepSY"/>
    <property type="match status" value="1"/>
</dbReference>
<proteinExistence type="predicted"/>
<evidence type="ECO:0000313" key="3">
    <source>
        <dbReference type="Proteomes" id="UP000886602"/>
    </source>
</evidence>
<protein>
    <submittedName>
        <fullName evidence="2">PepSY domain-containing protein</fullName>
    </submittedName>
</protein>
<gene>
    <name evidence="2" type="ORF">IPJ48_20175</name>
</gene>
<reference evidence="2" key="1">
    <citation type="submission" date="2020-10" db="EMBL/GenBank/DDBJ databases">
        <title>Connecting structure to function with the recovery of over 1000 high-quality activated sludge metagenome-assembled genomes encoding full-length rRNA genes using long-read sequencing.</title>
        <authorList>
            <person name="Singleton C.M."/>
            <person name="Petriglieri F."/>
            <person name="Kristensen J.M."/>
            <person name="Kirkegaard R.H."/>
            <person name="Michaelsen T.Y."/>
            <person name="Andersen M.H."/>
            <person name="Karst S.M."/>
            <person name="Dueholm M.S."/>
            <person name="Nielsen P.H."/>
            <person name="Albertsen M."/>
        </authorList>
    </citation>
    <scope>NUCLEOTIDE SEQUENCE</scope>
    <source>
        <strain evidence="2">EsbW_18-Q3-R4-48_MAXAC.044</strain>
    </source>
</reference>
<dbReference type="Proteomes" id="UP000886602">
    <property type="component" value="Unassembled WGS sequence"/>
</dbReference>
<evidence type="ECO:0000313" key="2">
    <source>
        <dbReference type="EMBL" id="MBK7425201.1"/>
    </source>
</evidence>
<dbReference type="Gene3D" id="3.10.450.40">
    <property type="match status" value="1"/>
</dbReference>
<dbReference type="AlphaFoldDB" id="A0A9D7FNV8"/>